<organism evidence="2 4">
    <name type="scientific">Acinetobacter corruptisaponis</name>
    <dbReference type="NCBI Taxonomy" id="3045147"/>
    <lineage>
        <taxon>Bacteria</taxon>
        <taxon>Pseudomonadati</taxon>
        <taxon>Pseudomonadota</taxon>
        <taxon>Gammaproteobacteria</taxon>
        <taxon>Moraxellales</taxon>
        <taxon>Moraxellaceae</taxon>
        <taxon>Acinetobacter</taxon>
    </lineage>
</organism>
<keyword evidence="2" id="KW-0378">Hydrolase</keyword>
<dbReference type="InterPro" id="IPR013830">
    <property type="entry name" value="SGNH_hydro"/>
</dbReference>
<proteinExistence type="predicted"/>
<sequence>MAVPEQIPYKEYVANGTTTVFPLEFYCEKQEFLIVTVNGIEPENGQWSLTDNAVIFLTAPINQAKVIIKRDTPLERNTDYQTYNNSFRPEPVNYDFDQIWRKLQELGVADWLLNLKLDKEIADRIAADLILRNDLDAEVLARIAADTNLQNKLNTEIQARIDGDKSTLSSANTYTRNYFADILNSIISNGSGASVDSAVMTWSGRIQREKNKDVVSSFDNLLIDHTAGVDSTAAINNLINNNNNVQLMDGTVQISEIIDLKGHDNFVKTQAKGALTPNYLAHEQILKGTLRQETWILYDAKSFWRVGPTVAVWGDSNTAFCDASANRVTALGEGSYPATLEMLLKDYVYYAEGRVRGDGSPGQTAEYGWQNIESMLTSFSPQICIIAWGTNDISKNFTREQYIDYMRKHIVRLQTAGVMTIVLSIPYRGGNAEYLEKTKAWNTSLKRLCDEYDVRFVNIYNVFANLPATYFWEDNVHYQWRATRMIAERVRDVIIADYGLPATKFNKSLIPQNILNLNEVTGLTSTKAKALSIVDTANQYIKQWYPKAIKIPANTEISFTYSGPFLALFDRPASGFSFYVNDAPTTALSRGNTIYFASIAQRLDGSSGIFRLRSDADMYLLATYSADRMGRYVYTPAEINNALCVCGLITVSSGTTTIQSIVTQRSDSEVIPFGVNPVLNIQNIGTFAERSALTGMPVGFVFLQGNTFYRYNGTSWIAIA</sequence>
<evidence type="ECO:0000259" key="1">
    <source>
        <dbReference type="Pfam" id="PF13472"/>
    </source>
</evidence>
<evidence type="ECO:0000313" key="2">
    <source>
        <dbReference type="EMBL" id="WHP06840.1"/>
    </source>
</evidence>
<accession>A0ABY8S557</accession>
<dbReference type="InterPro" id="IPR036514">
    <property type="entry name" value="SGNH_hydro_sf"/>
</dbReference>
<dbReference type="GO" id="GO:0016787">
    <property type="term" value="F:hydrolase activity"/>
    <property type="evidence" value="ECO:0007669"/>
    <property type="project" value="UniProtKB-KW"/>
</dbReference>
<dbReference type="SUPFAM" id="SSF52266">
    <property type="entry name" value="SGNH hydrolase"/>
    <property type="match status" value="1"/>
</dbReference>
<dbReference type="EMBL" id="CP125669">
    <property type="protein sequence ID" value="WHP06840.1"/>
    <property type="molecule type" value="Genomic_DNA"/>
</dbReference>
<dbReference type="CDD" id="cd00229">
    <property type="entry name" value="SGNH_hydrolase"/>
    <property type="match status" value="1"/>
</dbReference>
<dbReference type="PANTHER" id="PTHR30383">
    <property type="entry name" value="THIOESTERASE 1/PROTEASE 1/LYSOPHOSPHOLIPASE L1"/>
    <property type="match status" value="1"/>
</dbReference>
<dbReference type="Proteomes" id="UP001229836">
    <property type="component" value="Chromosome"/>
</dbReference>
<protein>
    <submittedName>
        <fullName evidence="2">SGNH/GDSL hydrolase family protein</fullName>
    </submittedName>
</protein>
<dbReference type="EMBL" id="CP125669">
    <property type="protein sequence ID" value="WHP06923.1"/>
    <property type="molecule type" value="Genomic_DNA"/>
</dbReference>
<evidence type="ECO:0000313" key="3">
    <source>
        <dbReference type="EMBL" id="WHP06923.1"/>
    </source>
</evidence>
<name>A0ABY8S557_9GAMM</name>
<keyword evidence="4" id="KW-1185">Reference proteome</keyword>
<dbReference type="InterPro" id="IPR051532">
    <property type="entry name" value="Ester_Hydrolysis_Enzymes"/>
</dbReference>
<dbReference type="RefSeq" id="WP_283268454.1">
    <property type="nucleotide sequence ID" value="NZ_CP125669.1"/>
</dbReference>
<feature type="domain" description="SGNH hydrolase-type esterase" evidence="1">
    <location>
        <begin position="314"/>
        <end position="477"/>
    </location>
</feature>
<dbReference type="PANTHER" id="PTHR30383:SF26">
    <property type="entry name" value="SGNH HYDROLASE-TYPE ESTERASE DOMAIN-CONTAINING PROTEIN"/>
    <property type="match status" value="1"/>
</dbReference>
<gene>
    <name evidence="2" type="ORF">QLH32_05040</name>
    <name evidence="3" type="ORF">QLH32_05505</name>
</gene>
<dbReference type="Pfam" id="PF13472">
    <property type="entry name" value="Lipase_GDSL_2"/>
    <property type="match status" value="1"/>
</dbReference>
<dbReference type="Gene3D" id="3.40.50.1110">
    <property type="entry name" value="SGNH hydrolase"/>
    <property type="match status" value="1"/>
</dbReference>
<evidence type="ECO:0000313" key="4">
    <source>
        <dbReference type="Proteomes" id="UP001229836"/>
    </source>
</evidence>
<reference evidence="2 4" key="1">
    <citation type="submission" date="2023-05" db="EMBL/GenBank/DDBJ databases">
        <title>The complete genome of Acinetobacter sp. nov KCTC 92772.</title>
        <authorList>
            <person name="Zhou G."/>
        </authorList>
    </citation>
    <scope>NUCLEOTIDE SEQUENCE [LARGE SCALE GENOMIC DNA]</scope>
    <source>
        <strain evidence="2 4">KCTC 92772</strain>
    </source>
</reference>